<sequence length="216" mass="24865">MISWLSDWVQQIVLIVLIAGFVDLILPNTAMERYVKLVMGLLIILAILSPLLGLLGKEYDLSELALQQEKESRALGMDSLRFIQSKSEELKKTQMEQIDERTIETMKSMIQQQLKQHFSIQTSEVVIALHQNEQQTKEIKSIYVMITELKDDETQVNHIEPVKPIQIGKDMSQKVEDEPSDEVKKQLDEIQHYLMRYWGLNPEQVVVKQDGSEGGN</sequence>
<dbReference type="EMBL" id="JACXAH010000020">
    <property type="protein sequence ID" value="MBD1373238.1"/>
    <property type="molecule type" value="Genomic_DNA"/>
</dbReference>
<proteinExistence type="predicted"/>
<gene>
    <name evidence="2" type="primary">spoIIIAF</name>
    <name evidence="2" type="ORF">IC620_12855</name>
</gene>
<reference evidence="2" key="1">
    <citation type="submission" date="2020-09" db="EMBL/GenBank/DDBJ databases">
        <title>A novel bacterium of genus Hazenella, isolated from South China Sea.</title>
        <authorList>
            <person name="Huang H."/>
            <person name="Mo K."/>
            <person name="Hu Y."/>
        </authorList>
    </citation>
    <scope>NUCLEOTIDE SEQUENCE</scope>
    <source>
        <strain evidence="2">IB182357</strain>
    </source>
</reference>
<dbReference type="Pfam" id="PF09581">
    <property type="entry name" value="Spore_III_AF"/>
    <property type="match status" value="1"/>
</dbReference>
<protein>
    <submittedName>
        <fullName evidence="2">Stage III sporulation protein AF</fullName>
    </submittedName>
</protein>
<feature type="transmembrane region" description="Helical" evidence="1">
    <location>
        <begin position="37"/>
        <end position="55"/>
    </location>
</feature>
<name>A0A926NB28_9BACL</name>
<comment type="caution">
    <text evidence="2">The sequence shown here is derived from an EMBL/GenBank/DDBJ whole genome shotgun (WGS) entry which is preliminary data.</text>
</comment>
<dbReference type="NCBIfam" id="TIGR02896">
    <property type="entry name" value="spore_III_AF"/>
    <property type="match status" value="1"/>
</dbReference>
<accession>A0A926NB28</accession>
<evidence type="ECO:0000256" key="1">
    <source>
        <dbReference type="SAM" id="Phobius"/>
    </source>
</evidence>
<dbReference type="InterPro" id="IPR014245">
    <property type="entry name" value="Spore_III_AF"/>
</dbReference>
<keyword evidence="1" id="KW-0812">Transmembrane</keyword>
<dbReference type="RefSeq" id="WP_191142390.1">
    <property type="nucleotide sequence ID" value="NZ_JACXAH010000020.1"/>
</dbReference>
<evidence type="ECO:0000313" key="2">
    <source>
        <dbReference type="EMBL" id="MBD1373238.1"/>
    </source>
</evidence>
<evidence type="ECO:0000313" key="3">
    <source>
        <dbReference type="Proteomes" id="UP000661691"/>
    </source>
</evidence>
<dbReference type="AlphaFoldDB" id="A0A926NB28"/>
<keyword evidence="3" id="KW-1185">Reference proteome</keyword>
<organism evidence="2 3">
    <name type="scientific">Polycladospora coralii</name>
    <dbReference type="NCBI Taxonomy" id="2771432"/>
    <lineage>
        <taxon>Bacteria</taxon>
        <taxon>Bacillati</taxon>
        <taxon>Bacillota</taxon>
        <taxon>Bacilli</taxon>
        <taxon>Bacillales</taxon>
        <taxon>Thermoactinomycetaceae</taxon>
        <taxon>Polycladospora</taxon>
    </lineage>
</organism>
<dbReference type="Proteomes" id="UP000661691">
    <property type="component" value="Unassembled WGS sequence"/>
</dbReference>
<keyword evidence="1" id="KW-0472">Membrane</keyword>
<keyword evidence="1" id="KW-1133">Transmembrane helix</keyword>
<feature type="transmembrane region" description="Helical" evidence="1">
    <location>
        <begin position="12"/>
        <end position="31"/>
    </location>
</feature>